<name>A0A7X3K7A2_9BURK</name>
<feature type="transmembrane region" description="Helical" evidence="1">
    <location>
        <begin position="34"/>
        <end position="54"/>
    </location>
</feature>
<reference evidence="2 3" key="1">
    <citation type="submission" date="2019-12" db="EMBL/GenBank/DDBJ databases">
        <authorList>
            <person name="Li C."/>
            <person name="Zhao J."/>
        </authorList>
    </citation>
    <scope>NUCLEOTIDE SEQUENCE [LARGE SCALE GENOMIC DNA]</scope>
    <source>
        <strain evidence="2 3">NEAU-DD11</strain>
    </source>
</reference>
<keyword evidence="1" id="KW-0472">Membrane</keyword>
<feature type="transmembrane region" description="Helical" evidence="1">
    <location>
        <begin position="183"/>
        <end position="205"/>
    </location>
</feature>
<evidence type="ECO:0000313" key="3">
    <source>
        <dbReference type="Proteomes" id="UP000443353"/>
    </source>
</evidence>
<feature type="transmembrane region" description="Helical" evidence="1">
    <location>
        <begin position="263"/>
        <end position="285"/>
    </location>
</feature>
<keyword evidence="3" id="KW-1185">Reference proteome</keyword>
<dbReference type="RefSeq" id="WP_160408318.1">
    <property type="nucleotide sequence ID" value="NZ_WSES01000003.1"/>
</dbReference>
<organism evidence="2 3">
    <name type="scientific">Massilia cellulosiltytica</name>
    <dbReference type="NCBI Taxonomy" id="2683234"/>
    <lineage>
        <taxon>Bacteria</taxon>
        <taxon>Pseudomonadati</taxon>
        <taxon>Pseudomonadota</taxon>
        <taxon>Betaproteobacteria</taxon>
        <taxon>Burkholderiales</taxon>
        <taxon>Oxalobacteraceae</taxon>
        <taxon>Telluria group</taxon>
        <taxon>Massilia</taxon>
    </lineage>
</organism>
<keyword evidence="1" id="KW-0812">Transmembrane</keyword>
<dbReference type="EMBL" id="WSES01000003">
    <property type="protein sequence ID" value="MVW60095.1"/>
    <property type="molecule type" value="Genomic_DNA"/>
</dbReference>
<feature type="transmembrane region" description="Helical" evidence="1">
    <location>
        <begin position="234"/>
        <end position="257"/>
    </location>
</feature>
<sequence>MTTETTLAPPSLVPRAAGLHGGLPAARAALQWRLLLWWAVLLLLPTVVAALPVWELLAASLDHSVYAGRLAERLDMIAYADILHAARDQYAPALGAGSLVALVLTLLLSPLLAGMALAAARAPERLASGALLAEGAQCYPRLARMLAWSVVPLGVAGLIGSSAHHVAGRIAETARLETDAERAAHLATLATVALLVLAHATVDIGRAMLAADRRRTSAIGAWWRGCAQLARRPLALLGTWLGITAAGLALAAVLAFARVHVPALGTAGTIGAAVLAQFVVLVLGWMRMARLFALTALLR</sequence>
<protein>
    <submittedName>
        <fullName evidence="2">Uncharacterized protein</fullName>
    </submittedName>
</protein>
<accession>A0A7X3K7A2</accession>
<evidence type="ECO:0000256" key="1">
    <source>
        <dbReference type="SAM" id="Phobius"/>
    </source>
</evidence>
<feature type="transmembrane region" description="Helical" evidence="1">
    <location>
        <begin position="141"/>
        <end position="163"/>
    </location>
</feature>
<comment type="caution">
    <text evidence="2">The sequence shown here is derived from an EMBL/GenBank/DDBJ whole genome shotgun (WGS) entry which is preliminary data.</text>
</comment>
<proteinExistence type="predicted"/>
<keyword evidence="1" id="KW-1133">Transmembrane helix</keyword>
<gene>
    <name evidence="2" type="ORF">GPY61_09130</name>
</gene>
<feature type="transmembrane region" description="Helical" evidence="1">
    <location>
        <begin position="99"/>
        <end position="120"/>
    </location>
</feature>
<dbReference type="AlphaFoldDB" id="A0A7X3K7A2"/>
<dbReference type="Proteomes" id="UP000443353">
    <property type="component" value="Unassembled WGS sequence"/>
</dbReference>
<evidence type="ECO:0000313" key="2">
    <source>
        <dbReference type="EMBL" id="MVW60095.1"/>
    </source>
</evidence>